<comment type="subcellular location">
    <subcellularLocation>
        <location evidence="1 7">Cell membrane</location>
        <topology evidence="1 7">Multi-pass membrane protein</topology>
    </subcellularLocation>
</comment>
<dbReference type="Pfam" id="PF19300">
    <property type="entry name" value="BPD_transp_1_N"/>
    <property type="match status" value="1"/>
</dbReference>
<dbReference type="InterPro" id="IPR045621">
    <property type="entry name" value="BPD_transp_1_N"/>
</dbReference>
<dbReference type="Gene3D" id="1.10.3720.10">
    <property type="entry name" value="MetI-like"/>
    <property type="match status" value="1"/>
</dbReference>
<gene>
    <name evidence="9" type="ordered locus">Cwoe_0457</name>
</gene>
<evidence type="ECO:0000313" key="9">
    <source>
        <dbReference type="EMBL" id="ADB48893.1"/>
    </source>
</evidence>
<name>D3F7C2_CONWI</name>
<feature type="transmembrane region" description="Helical" evidence="7">
    <location>
        <begin position="132"/>
        <end position="154"/>
    </location>
</feature>
<accession>D3F7C2</accession>
<feature type="transmembrane region" description="Helical" evidence="7">
    <location>
        <begin position="101"/>
        <end position="120"/>
    </location>
</feature>
<dbReference type="PANTHER" id="PTHR43163:SF6">
    <property type="entry name" value="DIPEPTIDE TRANSPORT SYSTEM PERMEASE PROTEIN DPPB-RELATED"/>
    <property type="match status" value="1"/>
</dbReference>
<dbReference type="SUPFAM" id="SSF161098">
    <property type="entry name" value="MetI-like"/>
    <property type="match status" value="1"/>
</dbReference>
<evidence type="ECO:0000256" key="4">
    <source>
        <dbReference type="ARBA" id="ARBA00022692"/>
    </source>
</evidence>
<dbReference type="eggNOG" id="COG0601">
    <property type="taxonomic scope" value="Bacteria"/>
</dbReference>
<dbReference type="CDD" id="cd06261">
    <property type="entry name" value="TM_PBP2"/>
    <property type="match status" value="1"/>
</dbReference>
<dbReference type="Pfam" id="PF00528">
    <property type="entry name" value="BPD_transp_1"/>
    <property type="match status" value="1"/>
</dbReference>
<dbReference type="HOGENOM" id="CLU_036879_0_3_11"/>
<dbReference type="RefSeq" id="WP_012931946.1">
    <property type="nucleotide sequence ID" value="NC_013739.1"/>
</dbReference>
<dbReference type="InterPro" id="IPR035906">
    <property type="entry name" value="MetI-like_sf"/>
</dbReference>
<evidence type="ECO:0000259" key="8">
    <source>
        <dbReference type="PROSITE" id="PS50928"/>
    </source>
</evidence>
<keyword evidence="6 7" id="KW-0472">Membrane</keyword>
<evidence type="ECO:0000256" key="1">
    <source>
        <dbReference type="ARBA" id="ARBA00004651"/>
    </source>
</evidence>
<sequence>MIGLVVSRVAGMLLVVWLLATLVFMLGTVVPGDPARAYAGPGATAEVLADKRAELGLDRPFPERYVDYLGKLATLDLSESVTTRNPVRDDLADRTPATLELALVAALLAIAMGGIVGAATARAKRGSAAIRVLLSAGASVPSFTLGLLLLLVFYGQLDVLPAGGRLSPEHGEFDGATGFLLLDGVLAGRPEITLDAAWHLILPAFCLALTPALLIARVFRSSIHSTLRADHVRTVRASGMPEGRIFRRHVVRNSLNAPLTVTGLTFGVMLGSTAVVELIFGWPGLGLYVSQAIPQSDIPAIAGVTLVVGLAFVLGNALVDIAQTVADPRLRTVR</sequence>
<comment type="similarity">
    <text evidence="7">Belongs to the binding-protein-dependent transport system permease family.</text>
</comment>
<evidence type="ECO:0000256" key="7">
    <source>
        <dbReference type="RuleBase" id="RU363032"/>
    </source>
</evidence>
<evidence type="ECO:0000256" key="2">
    <source>
        <dbReference type="ARBA" id="ARBA00022448"/>
    </source>
</evidence>
<evidence type="ECO:0000256" key="6">
    <source>
        <dbReference type="ARBA" id="ARBA00023136"/>
    </source>
</evidence>
<dbReference type="InterPro" id="IPR000515">
    <property type="entry name" value="MetI-like"/>
</dbReference>
<reference evidence="10" key="2">
    <citation type="submission" date="2010-01" db="EMBL/GenBank/DDBJ databases">
        <title>The complete genome of Conexibacter woesei DSM 14684.</title>
        <authorList>
            <consortium name="US DOE Joint Genome Institute (JGI-PGF)"/>
            <person name="Lucas S."/>
            <person name="Copeland A."/>
            <person name="Lapidus A."/>
            <person name="Glavina del Rio T."/>
            <person name="Dalin E."/>
            <person name="Tice H."/>
            <person name="Bruce D."/>
            <person name="Goodwin L."/>
            <person name="Pitluck S."/>
            <person name="Kyrpides N."/>
            <person name="Mavromatis K."/>
            <person name="Ivanova N."/>
            <person name="Mikhailova N."/>
            <person name="Chertkov O."/>
            <person name="Brettin T."/>
            <person name="Detter J.C."/>
            <person name="Han C."/>
            <person name="Larimer F."/>
            <person name="Land M."/>
            <person name="Hauser L."/>
            <person name="Markowitz V."/>
            <person name="Cheng J.-F."/>
            <person name="Hugenholtz P."/>
            <person name="Woyke T."/>
            <person name="Wu D."/>
            <person name="Pukall R."/>
            <person name="Steenblock K."/>
            <person name="Schneider S."/>
            <person name="Klenk H.-P."/>
            <person name="Eisen J.A."/>
        </authorList>
    </citation>
    <scope>NUCLEOTIDE SEQUENCE [LARGE SCALE GENOMIC DNA]</scope>
    <source>
        <strain evidence="10">DSM 14684 / CIP 108061 / JCM 11494 / NBRC 100937 / ID131577</strain>
    </source>
</reference>
<dbReference type="STRING" id="469383.Cwoe_0457"/>
<feature type="domain" description="ABC transmembrane type-1" evidence="8">
    <location>
        <begin position="95"/>
        <end position="319"/>
    </location>
</feature>
<dbReference type="Proteomes" id="UP000008229">
    <property type="component" value="Chromosome"/>
</dbReference>
<dbReference type="AlphaFoldDB" id="D3F7C2"/>
<protein>
    <submittedName>
        <fullName evidence="9">Binding-protein-dependent transport systems inner membrane component</fullName>
    </submittedName>
</protein>
<dbReference type="KEGG" id="cwo:Cwoe_0457"/>
<keyword evidence="5 7" id="KW-1133">Transmembrane helix</keyword>
<feature type="transmembrane region" description="Helical" evidence="7">
    <location>
        <begin position="12"/>
        <end position="30"/>
    </location>
</feature>
<dbReference type="EMBL" id="CP001854">
    <property type="protein sequence ID" value="ADB48893.1"/>
    <property type="molecule type" value="Genomic_DNA"/>
</dbReference>
<proteinExistence type="inferred from homology"/>
<keyword evidence="4 7" id="KW-0812">Transmembrane</keyword>
<keyword evidence="3" id="KW-1003">Cell membrane</keyword>
<evidence type="ECO:0000256" key="3">
    <source>
        <dbReference type="ARBA" id="ARBA00022475"/>
    </source>
</evidence>
<feature type="transmembrane region" description="Helical" evidence="7">
    <location>
        <begin position="257"/>
        <end position="280"/>
    </location>
</feature>
<feature type="transmembrane region" description="Helical" evidence="7">
    <location>
        <begin position="300"/>
        <end position="319"/>
    </location>
</feature>
<dbReference type="PROSITE" id="PS50928">
    <property type="entry name" value="ABC_TM1"/>
    <property type="match status" value="1"/>
</dbReference>
<evidence type="ECO:0000313" key="10">
    <source>
        <dbReference type="Proteomes" id="UP000008229"/>
    </source>
</evidence>
<dbReference type="PANTHER" id="PTHR43163">
    <property type="entry name" value="DIPEPTIDE TRANSPORT SYSTEM PERMEASE PROTEIN DPPB-RELATED"/>
    <property type="match status" value="1"/>
</dbReference>
<dbReference type="OrthoDB" id="147639at2"/>
<keyword evidence="2 7" id="KW-0813">Transport</keyword>
<keyword evidence="10" id="KW-1185">Reference proteome</keyword>
<dbReference type="GO" id="GO:0071916">
    <property type="term" value="F:dipeptide transmembrane transporter activity"/>
    <property type="evidence" value="ECO:0007669"/>
    <property type="project" value="TreeGrafter"/>
</dbReference>
<evidence type="ECO:0000256" key="5">
    <source>
        <dbReference type="ARBA" id="ARBA00022989"/>
    </source>
</evidence>
<feature type="transmembrane region" description="Helical" evidence="7">
    <location>
        <begin position="196"/>
        <end position="219"/>
    </location>
</feature>
<dbReference type="GO" id="GO:0005886">
    <property type="term" value="C:plasma membrane"/>
    <property type="evidence" value="ECO:0007669"/>
    <property type="project" value="UniProtKB-SubCell"/>
</dbReference>
<organism evidence="9 10">
    <name type="scientific">Conexibacter woesei (strain DSM 14684 / CCUG 47730 / CIP 108061 / JCM 11494 / NBRC 100937 / ID131577)</name>
    <dbReference type="NCBI Taxonomy" id="469383"/>
    <lineage>
        <taxon>Bacteria</taxon>
        <taxon>Bacillati</taxon>
        <taxon>Actinomycetota</taxon>
        <taxon>Thermoleophilia</taxon>
        <taxon>Solirubrobacterales</taxon>
        <taxon>Conexibacteraceae</taxon>
        <taxon>Conexibacter</taxon>
    </lineage>
</organism>
<reference evidence="9 10" key="1">
    <citation type="journal article" date="2010" name="Stand. Genomic Sci.">
        <title>Complete genome sequence of Conexibacter woesei type strain (ID131577).</title>
        <authorList>
            <person name="Pukall R."/>
            <person name="Lapidus A."/>
            <person name="Glavina Del Rio T."/>
            <person name="Copeland A."/>
            <person name="Tice H."/>
            <person name="Cheng J.-F."/>
            <person name="Lucas S."/>
            <person name="Chen F."/>
            <person name="Nolan M."/>
            <person name="Bruce D."/>
            <person name="Goodwin L."/>
            <person name="Pitluck S."/>
            <person name="Mavromatis K."/>
            <person name="Ivanova N."/>
            <person name="Ovchinnikova G."/>
            <person name="Pati A."/>
            <person name="Chen A."/>
            <person name="Palaniappan K."/>
            <person name="Land M."/>
            <person name="Hauser L."/>
            <person name="Chang Y.-J."/>
            <person name="Jeffries C.D."/>
            <person name="Chain P."/>
            <person name="Meincke L."/>
            <person name="Sims D."/>
            <person name="Brettin T."/>
            <person name="Detter J.C."/>
            <person name="Rohde M."/>
            <person name="Goeker M."/>
            <person name="Bristow J."/>
            <person name="Eisen J.A."/>
            <person name="Markowitz V."/>
            <person name="Kyrpides N.C."/>
            <person name="Klenk H.-P."/>
            <person name="Hugenholtz P."/>
        </authorList>
    </citation>
    <scope>NUCLEOTIDE SEQUENCE [LARGE SCALE GENOMIC DNA]</scope>
    <source>
        <strain evidence="10">DSM 14684 / CIP 108061 / JCM 11494 / NBRC 100937 / ID131577</strain>
    </source>
</reference>